<feature type="transmembrane region" description="Helical" evidence="7">
    <location>
        <begin position="77"/>
        <end position="99"/>
    </location>
</feature>
<evidence type="ECO:0000256" key="6">
    <source>
        <dbReference type="SAM" id="MobiDB-lite"/>
    </source>
</evidence>
<gene>
    <name evidence="8" type="ORF">NAEGRDRAFT_72210</name>
</gene>
<keyword evidence="4 7" id="KW-1133">Transmembrane helix</keyword>
<evidence type="ECO:0000313" key="8">
    <source>
        <dbReference type="EMBL" id="EFC40038.1"/>
    </source>
</evidence>
<name>D2VT84_NAEGR</name>
<proteinExistence type="inferred from homology"/>
<comment type="subcellular location">
    <subcellularLocation>
        <location evidence="1">Membrane</location>
        <topology evidence="1">Multi-pass membrane protein</topology>
    </subcellularLocation>
</comment>
<feature type="compositionally biased region" description="Low complexity" evidence="6">
    <location>
        <begin position="116"/>
        <end position="128"/>
    </location>
</feature>
<dbReference type="InterPro" id="IPR018614">
    <property type="entry name" value="KRTCAP2"/>
</dbReference>
<dbReference type="AlphaFoldDB" id="D2VT84"/>
<dbReference type="EMBL" id="GG738895">
    <property type="protein sequence ID" value="EFC40038.1"/>
    <property type="molecule type" value="Genomic_DNA"/>
</dbReference>
<sequence length="134" mass="14592">MAPSSSSSSLVLSATLAGITFFGLNFFKDTLLSSEKGKVFTGFMCSIIYMLLLTAYGNIKSNIKWFDMLLCLFPAEIIASSFHGVCVTTCFLFSMVISFELHKVAQHIYGGAEQGTTTQASSTSSTQANDKKRR</sequence>
<dbReference type="Pfam" id="PF09775">
    <property type="entry name" value="Keratin_assoc"/>
    <property type="match status" value="1"/>
</dbReference>
<comment type="similarity">
    <text evidence="2">Belongs to the KRTCAP2 family.</text>
</comment>
<keyword evidence="3 7" id="KW-0812">Transmembrane</keyword>
<dbReference type="PANTHER" id="PTHR32001">
    <property type="entry name" value="KERATINOCYTE-ASSOCIATED PROTEIN 2"/>
    <property type="match status" value="1"/>
</dbReference>
<feature type="transmembrane region" description="Helical" evidence="7">
    <location>
        <begin position="39"/>
        <end position="57"/>
    </location>
</feature>
<dbReference type="GO" id="GO:0016020">
    <property type="term" value="C:membrane"/>
    <property type="evidence" value="ECO:0007669"/>
    <property type="project" value="UniProtKB-SubCell"/>
</dbReference>
<evidence type="ECO:0000256" key="7">
    <source>
        <dbReference type="SAM" id="Phobius"/>
    </source>
</evidence>
<dbReference type="PANTHER" id="PTHR32001:SF1">
    <property type="entry name" value="KERATINOCYTE-ASSOCIATED PROTEIN 2"/>
    <property type="match status" value="1"/>
</dbReference>
<dbReference type="eggNOG" id="ENOG502SESJ">
    <property type="taxonomic scope" value="Eukaryota"/>
</dbReference>
<dbReference type="KEGG" id="ngr:NAEGRDRAFT_72210"/>
<reference evidence="8 9" key="1">
    <citation type="journal article" date="2010" name="Cell">
        <title>The genome of Naegleria gruberi illuminates early eukaryotic versatility.</title>
        <authorList>
            <person name="Fritz-Laylin L.K."/>
            <person name="Prochnik S.E."/>
            <person name="Ginger M.L."/>
            <person name="Dacks J.B."/>
            <person name="Carpenter M.L."/>
            <person name="Field M.C."/>
            <person name="Kuo A."/>
            <person name="Paredez A."/>
            <person name="Chapman J."/>
            <person name="Pham J."/>
            <person name="Shu S."/>
            <person name="Neupane R."/>
            <person name="Cipriano M."/>
            <person name="Mancuso J."/>
            <person name="Tu H."/>
            <person name="Salamov A."/>
            <person name="Lindquist E."/>
            <person name="Shapiro H."/>
            <person name="Lucas S."/>
            <person name="Grigoriev I.V."/>
            <person name="Cande W.Z."/>
            <person name="Fulton C."/>
            <person name="Rokhsar D.S."/>
            <person name="Dawson S.C."/>
        </authorList>
    </citation>
    <scope>NUCLEOTIDE SEQUENCE [LARGE SCALE GENOMIC DNA]</scope>
    <source>
        <strain evidence="8 9">NEG-M</strain>
    </source>
</reference>
<protein>
    <submittedName>
        <fullName evidence="8">Predicted protein</fullName>
    </submittedName>
</protein>
<feature type="transmembrane region" description="Helical" evidence="7">
    <location>
        <begin position="6"/>
        <end position="27"/>
    </location>
</feature>
<dbReference type="OMA" id="ITIYYMN"/>
<dbReference type="VEuPathDB" id="AmoebaDB:NAEGRDRAFT_72210"/>
<dbReference type="Proteomes" id="UP000006671">
    <property type="component" value="Unassembled WGS sequence"/>
</dbReference>
<dbReference type="RefSeq" id="XP_002672782.1">
    <property type="nucleotide sequence ID" value="XM_002672736.1"/>
</dbReference>
<dbReference type="OrthoDB" id="1111004at2759"/>
<evidence type="ECO:0000256" key="2">
    <source>
        <dbReference type="ARBA" id="ARBA00007279"/>
    </source>
</evidence>
<evidence type="ECO:0000256" key="3">
    <source>
        <dbReference type="ARBA" id="ARBA00022692"/>
    </source>
</evidence>
<evidence type="ECO:0000313" key="9">
    <source>
        <dbReference type="Proteomes" id="UP000006671"/>
    </source>
</evidence>
<keyword evidence="9" id="KW-1185">Reference proteome</keyword>
<organism evidence="9">
    <name type="scientific">Naegleria gruberi</name>
    <name type="common">Amoeba</name>
    <dbReference type="NCBI Taxonomy" id="5762"/>
    <lineage>
        <taxon>Eukaryota</taxon>
        <taxon>Discoba</taxon>
        <taxon>Heterolobosea</taxon>
        <taxon>Tetramitia</taxon>
        <taxon>Eutetramitia</taxon>
        <taxon>Vahlkampfiidae</taxon>
        <taxon>Naegleria</taxon>
    </lineage>
</organism>
<feature type="region of interest" description="Disordered" evidence="6">
    <location>
        <begin position="115"/>
        <end position="134"/>
    </location>
</feature>
<evidence type="ECO:0000256" key="1">
    <source>
        <dbReference type="ARBA" id="ARBA00004141"/>
    </source>
</evidence>
<evidence type="ECO:0000256" key="4">
    <source>
        <dbReference type="ARBA" id="ARBA00022989"/>
    </source>
</evidence>
<keyword evidence="5 7" id="KW-0472">Membrane</keyword>
<dbReference type="GeneID" id="8854534"/>
<dbReference type="InParanoid" id="D2VT84"/>
<evidence type="ECO:0000256" key="5">
    <source>
        <dbReference type="ARBA" id="ARBA00023136"/>
    </source>
</evidence>
<accession>D2VT84</accession>